<organism evidence="2 3">
    <name type="scientific">Peronospora farinosa</name>
    <dbReference type="NCBI Taxonomy" id="134698"/>
    <lineage>
        <taxon>Eukaryota</taxon>
        <taxon>Sar</taxon>
        <taxon>Stramenopiles</taxon>
        <taxon>Oomycota</taxon>
        <taxon>Peronosporomycetes</taxon>
        <taxon>Peronosporales</taxon>
        <taxon>Peronosporaceae</taxon>
        <taxon>Peronospora</taxon>
    </lineage>
</organism>
<gene>
    <name evidence="2" type="ORF">PFR002_LOCUS1390</name>
</gene>
<comment type="caution">
    <text evidence="2">The sequence shown here is derived from an EMBL/GenBank/DDBJ whole genome shotgun (WGS) entry which is preliminary data.</text>
</comment>
<name>A0AAV0SSB8_9STRA</name>
<dbReference type="Proteomes" id="UP001159659">
    <property type="component" value="Unassembled WGS sequence"/>
</dbReference>
<accession>A0AAV0SSB8</accession>
<proteinExistence type="predicted"/>
<reference evidence="2" key="1">
    <citation type="submission" date="2022-12" db="EMBL/GenBank/DDBJ databases">
        <authorList>
            <person name="Webb A."/>
        </authorList>
    </citation>
    <scope>NUCLEOTIDE SEQUENCE</scope>
    <source>
        <strain evidence="2">Pf2</strain>
    </source>
</reference>
<dbReference type="EMBL" id="CANTFK010000141">
    <property type="protein sequence ID" value="CAI5707252.1"/>
    <property type="molecule type" value="Genomic_DNA"/>
</dbReference>
<feature type="region of interest" description="Disordered" evidence="1">
    <location>
        <begin position="55"/>
        <end position="76"/>
    </location>
</feature>
<dbReference type="AlphaFoldDB" id="A0AAV0SSB8"/>
<evidence type="ECO:0000313" key="2">
    <source>
        <dbReference type="EMBL" id="CAI5707252.1"/>
    </source>
</evidence>
<sequence>MNQTIMEKARSMMHYNGLFTSCELDEREVNKTYITSMTGKTEVIDVIKVIDEVAQPESEKELPVEDEPMESAADPF</sequence>
<protein>
    <submittedName>
        <fullName evidence="2">Uncharacterized protein</fullName>
    </submittedName>
</protein>
<evidence type="ECO:0000313" key="3">
    <source>
        <dbReference type="Proteomes" id="UP001159659"/>
    </source>
</evidence>
<evidence type="ECO:0000256" key="1">
    <source>
        <dbReference type="SAM" id="MobiDB-lite"/>
    </source>
</evidence>